<evidence type="ECO:0000313" key="1">
    <source>
        <dbReference type="EMBL" id="OZV67964.1"/>
    </source>
</evidence>
<dbReference type="RefSeq" id="WP_094968553.1">
    <property type="nucleotide sequence ID" value="NZ_NGJN01000005.1"/>
</dbReference>
<evidence type="ECO:0008006" key="3">
    <source>
        <dbReference type="Google" id="ProtNLM"/>
    </source>
</evidence>
<keyword evidence="2" id="KW-1185">Reference proteome</keyword>
<sequence>MNYNLPSQFADLPIYRKALDIIMLSRSISTYLKQDLCYLNADGTEDSHIYFSGDIVQQSTNLAPEIINAERERHSDKKKKHLERLDRLTYLLHKNCKRLENSNSNGRDYLPILRGELKKFRKLQRSWMMTL</sequence>
<dbReference type="OrthoDB" id="1441544at2"/>
<comment type="caution">
    <text evidence="1">The sequence shown here is derived from an EMBL/GenBank/DDBJ whole genome shotgun (WGS) entry which is preliminary data.</text>
</comment>
<accession>A0A265URN8</accession>
<protein>
    <recommendedName>
        <fullName evidence="3">Four helix bundle protein</fullName>
    </recommendedName>
</protein>
<proteinExistence type="predicted"/>
<reference evidence="1 2" key="1">
    <citation type="submission" date="2017-05" db="EMBL/GenBank/DDBJ databases">
        <title>The draft genome sequence of Idiomarina salinarum WNB302.</title>
        <authorList>
            <person name="Sun Y."/>
            <person name="Chen B."/>
            <person name="Du Z."/>
        </authorList>
    </citation>
    <scope>NUCLEOTIDE SEQUENCE [LARGE SCALE GENOMIC DNA]</scope>
    <source>
        <strain evidence="1 2">WNB302</strain>
    </source>
</reference>
<name>A0A265URN8_9FLAO</name>
<evidence type="ECO:0000313" key="2">
    <source>
        <dbReference type="Proteomes" id="UP000216840"/>
    </source>
</evidence>
<organism evidence="1 2">
    <name type="scientific">Winogradskyella aurantia</name>
    <dbReference type="NCBI Taxonomy" id="1915063"/>
    <lineage>
        <taxon>Bacteria</taxon>
        <taxon>Pseudomonadati</taxon>
        <taxon>Bacteroidota</taxon>
        <taxon>Flavobacteriia</taxon>
        <taxon>Flavobacteriales</taxon>
        <taxon>Flavobacteriaceae</taxon>
        <taxon>Winogradskyella</taxon>
    </lineage>
</organism>
<dbReference type="EMBL" id="NGJN01000005">
    <property type="protein sequence ID" value="OZV67964.1"/>
    <property type="molecule type" value="Genomic_DNA"/>
</dbReference>
<gene>
    <name evidence="1" type="ORF">CA834_09925</name>
</gene>
<dbReference type="AlphaFoldDB" id="A0A265URN8"/>
<dbReference type="Proteomes" id="UP000216840">
    <property type="component" value="Unassembled WGS sequence"/>
</dbReference>